<name>A0A0A7PMG1_9SPHN</name>
<dbReference type="InterPro" id="IPR054189">
    <property type="entry name" value="DUF6894"/>
</dbReference>
<reference evidence="2 3" key="1">
    <citation type="journal article" date="2015" name="Int. J. Syst. Evol. Microbiol.">
        <title>Description of Sphingopyxis fribergensis sp. nov. - a soil bacterium with the ability to degrade styrene and phenylacetic acid.</title>
        <authorList>
            <person name="Oelschlagel M."/>
            <person name="Ruckert C."/>
            <person name="Kalinowski J."/>
            <person name="Schmidt G."/>
            <person name="Schlomann M."/>
            <person name="Tischler D."/>
        </authorList>
    </citation>
    <scope>NUCLEOTIDE SEQUENCE [LARGE SCALE GENOMIC DNA]</scope>
    <source>
        <strain evidence="2 3">Kp5.2</strain>
    </source>
</reference>
<evidence type="ECO:0000313" key="3">
    <source>
        <dbReference type="Proteomes" id="UP000030907"/>
    </source>
</evidence>
<evidence type="ECO:0000313" key="2">
    <source>
        <dbReference type="EMBL" id="AJA10428.1"/>
    </source>
</evidence>
<dbReference type="Proteomes" id="UP000030907">
    <property type="component" value="Chromosome"/>
</dbReference>
<dbReference type="HOGENOM" id="CLU_163135_2_1_5"/>
<feature type="domain" description="DUF6894" evidence="1">
    <location>
        <begin position="10"/>
        <end position="77"/>
    </location>
</feature>
<sequence length="84" mass="9457">MADTYPPRSYYFHVRNGQGLIRDEEGQMVSPDKSIRQIAIEGARSVMAADVLEGFLDLSGQIEVDDDRHATILTVRFDEAIVMK</sequence>
<evidence type="ECO:0000259" key="1">
    <source>
        <dbReference type="Pfam" id="PF21834"/>
    </source>
</evidence>
<dbReference type="STRING" id="1515612.SKP52_17790"/>
<organism evidence="2 3">
    <name type="scientific">Sphingopyxis fribergensis</name>
    <dbReference type="NCBI Taxonomy" id="1515612"/>
    <lineage>
        <taxon>Bacteria</taxon>
        <taxon>Pseudomonadati</taxon>
        <taxon>Pseudomonadota</taxon>
        <taxon>Alphaproteobacteria</taxon>
        <taxon>Sphingomonadales</taxon>
        <taxon>Sphingomonadaceae</taxon>
        <taxon>Sphingopyxis</taxon>
    </lineage>
</organism>
<dbReference type="RefSeq" id="WP_039576915.1">
    <property type="nucleotide sequence ID" value="NZ_CP009122.1"/>
</dbReference>
<proteinExistence type="predicted"/>
<dbReference type="Pfam" id="PF21834">
    <property type="entry name" value="DUF6894"/>
    <property type="match status" value="1"/>
</dbReference>
<dbReference type="KEGG" id="sphk:SKP52_17790"/>
<protein>
    <recommendedName>
        <fullName evidence="1">DUF6894 domain-containing protein</fullName>
    </recommendedName>
</protein>
<keyword evidence="3" id="KW-1185">Reference proteome</keyword>
<dbReference type="EMBL" id="CP009122">
    <property type="protein sequence ID" value="AJA10428.1"/>
    <property type="molecule type" value="Genomic_DNA"/>
</dbReference>
<accession>A0A0A7PMG1</accession>
<dbReference type="OrthoDB" id="7476020at2"/>
<dbReference type="AlphaFoldDB" id="A0A0A7PMG1"/>
<gene>
    <name evidence="2" type="ORF">SKP52_17790</name>
</gene>